<evidence type="ECO:0000313" key="6">
    <source>
        <dbReference type="Proteomes" id="UP001187531"/>
    </source>
</evidence>
<dbReference type="GO" id="GO:0016020">
    <property type="term" value="C:membrane"/>
    <property type="evidence" value="ECO:0007669"/>
    <property type="project" value="InterPro"/>
</dbReference>
<keyword evidence="2" id="KW-0472">Membrane</keyword>
<feature type="compositionally biased region" description="Basic and acidic residues" evidence="1">
    <location>
        <begin position="865"/>
        <end position="879"/>
    </location>
</feature>
<evidence type="ECO:0000313" key="5">
    <source>
        <dbReference type="EMBL" id="KAK2727095.1"/>
    </source>
</evidence>
<dbReference type="EMBL" id="JAVRJZ010000001">
    <property type="protein sequence ID" value="KAK2727095.1"/>
    <property type="molecule type" value="Genomic_DNA"/>
</dbReference>
<feature type="domain" description="ZP" evidence="4">
    <location>
        <begin position="1157"/>
        <end position="1410"/>
    </location>
</feature>
<feature type="transmembrane region" description="Helical" evidence="2">
    <location>
        <begin position="1603"/>
        <end position="1624"/>
    </location>
</feature>
<dbReference type="PANTHER" id="PTHR47327:SF9">
    <property type="entry name" value="NO MECHANORECEPTOR POTENTIAL A, ISOFORM A"/>
    <property type="match status" value="1"/>
</dbReference>
<proteinExistence type="predicted"/>
<feature type="compositionally biased region" description="Polar residues" evidence="1">
    <location>
        <begin position="356"/>
        <end position="368"/>
    </location>
</feature>
<dbReference type="Gene3D" id="2.70.170.10">
    <property type="entry name" value="Neurotransmitter-gated ion-channel ligand-binding domain"/>
    <property type="match status" value="1"/>
</dbReference>
<dbReference type="GO" id="GO:0009653">
    <property type="term" value="P:anatomical structure morphogenesis"/>
    <property type="evidence" value="ECO:0007669"/>
    <property type="project" value="TreeGrafter"/>
</dbReference>
<feature type="domain" description="Apple" evidence="3">
    <location>
        <begin position="148"/>
        <end position="232"/>
    </location>
</feature>
<feature type="domain" description="Apple" evidence="3">
    <location>
        <begin position="500"/>
        <end position="581"/>
    </location>
</feature>
<feature type="compositionally biased region" description="Low complexity" evidence="1">
    <location>
        <begin position="880"/>
        <end position="890"/>
    </location>
</feature>
<dbReference type="InterPro" id="IPR001507">
    <property type="entry name" value="ZP_dom"/>
</dbReference>
<keyword evidence="2" id="KW-0812">Transmembrane</keyword>
<dbReference type="SMART" id="SM00241">
    <property type="entry name" value="ZP"/>
    <property type="match status" value="1"/>
</dbReference>
<dbReference type="InterPro" id="IPR036734">
    <property type="entry name" value="Neur_chan_lig-bd_sf"/>
</dbReference>
<feature type="region of interest" description="Disordered" evidence="1">
    <location>
        <begin position="1441"/>
        <end position="1471"/>
    </location>
</feature>
<evidence type="ECO:0000259" key="3">
    <source>
        <dbReference type="PROSITE" id="PS50948"/>
    </source>
</evidence>
<feature type="compositionally biased region" description="Polar residues" evidence="1">
    <location>
        <begin position="1262"/>
        <end position="1285"/>
    </location>
</feature>
<reference evidence="5" key="1">
    <citation type="submission" date="2023-07" db="EMBL/GenBank/DDBJ databases">
        <title>Chromosome-level genome assembly of Artemia franciscana.</title>
        <authorList>
            <person name="Jo E."/>
        </authorList>
    </citation>
    <scope>NUCLEOTIDE SEQUENCE</scope>
    <source>
        <tissue evidence="5">Whole body</tissue>
    </source>
</reference>
<organism evidence="5 6">
    <name type="scientific">Artemia franciscana</name>
    <name type="common">Brine shrimp</name>
    <name type="synonym">Artemia sanfranciscana</name>
    <dbReference type="NCBI Taxonomy" id="6661"/>
    <lineage>
        <taxon>Eukaryota</taxon>
        <taxon>Metazoa</taxon>
        <taxon>Ecdysozoa</taxon>
        <taxon>Arthropoda</taxon>
        <taxon>Crustacea</taxon>
        <taxon>Branchiopoda</taxon>
        <taxon>Anostraca</taxon>
        <taxon>Artemiidae</taxon>
        <taxon>Artemia</taxon>
    </lineage>
</organism>
<feature type="domain" description="Apple" evidence="3">
    <location>
        <begin position="982"/>
        <end position="1063"/>
    </location>
</feature>
<feature type="domain" description="Apple" evidence="3">
    <location>
        <begin position="240"/>
        <end position="318"/>
    </location>
</feature>
<dbReference type="InterPro" id="IPR006202">
    <property type="entry name" value="Neur_chan_lig-bd"/>
</dbReference>
<evidence type="ECO:0000259" key="4">
    <source>
        <dbReference type="PROSITE" id="PS51034"/>
    </source>
</evidence>
<feature type="domain" description="Apple" evidence="3">
    <location>
        <begin position="1070"/>
        <end position="1151"/>
    </location>
</feature>
<dbReference type="Pfam" id="PF02931">
    <property type="entry name" value="Neur_chan_LBD"/>
    <property type="match status" value="1"/>
</dbReference>
<comment type="caution">
    <text evidence="5">The sequence shown here is derived from an EMBL/GenBank/DDBJ whole genome shotgun (WGS) entry which is preliminary data.</text>
</comment>
<dbReference type="Gene3D" id="3.50.4.10">
    <property type="entry name" value="Hepatocyte Growth Factor"/>
    <property type="match status" value="6"/>
</dbReference>
<sequence length="1700" mass="190911">MKVIPEEEPTAIQISNTTRVNFHLTVMSLDSIDESSMTYVVDVFFAQSWKDGRLRLPDNMTSEYRLLPVSWLKEIWHPDSFFKNAKRVTFHDMTIPNHYIWLYKDKTILYMVKYVLPSFVARSCPTTVLKIMVQCPGTNQTDYNIVTCQDKAWAFERVPGKQYRSKGEKPLKNVKSRQECEIACLQESDFTCLSATYDRLVQECLVSPDSRRTNTSGYEDASAHIEYLENQCNQAVNSGCHYSSIDDAHPRYLDSVVSDVTTEEECQSYCDDENSFNCRSFAFYAPGSQCFLSADDSVSGGKMNYQARPGTTYKERICQNGRSYDSFTTISWFFQSPPNKPIYYTSSSSLNGSRSTKPPGQSNTTNQSRKGDDAKSKGMDRQDVQLVSIYLGDNGEKEFVPRRPDGKCKSGHLEFQRCTGIQIQSQQTRERSRRNYRENSPGLLASCTRRCESQPSCLGFNVDLKRHECQIVEGGNTSAAVKEAPGNVYFESVCLTGQGCGQRWTFERVPNYQLHRQAKETVKNVSRNECMDLCLSTRNFLCRSASYDNMNRDCYLSNEDRQTEPSSFKFAKYTDYLENQCVTERYECKYGQPLNGRSTLYPDRPVRTGTESECQKACETEREFKCRAFTHLTRAPPTGLNCLLSSVSSAIYAGEVTGSVPGALYVEKVCGREKPRGASRQTVTYGNIFTRMTAPFDRRYVKGGFDRGETPGPTPSIRFTQRSSPRFSFDYNDSIDQPSSPRTIYVYNYNNNIDFKTTMKSQTYEPSGVLTPPELSVRSQGGIRTDGVQVRRLPEDTKVTFTKQEGPFDYSGYETHRKSDDIGFTVATDRRFGYDTKLYKYPNTVFLVGDRDSSTSYNGILDGSLGERREQDSEVHDSSSRGTSGTRISSCRNPVTYEKTANSDVPNIRRVELRIRGEFGLTMECIRECDRLGDKCLALIIEPVQGPRHRCFSLERSAYPEELVPTAGTMYFEKMCLDEHHCTKAWTFIRMPGFHLDGTLTKTIQGVNNKEACLSSCLREGNQCRSVVYSKRDMTCQLSSDTRRTPGIEFRPMAHKDYFENQCVPDPPGCTYSAYDSRWLPMVDKIVPAAAITIVDCQRRCDMEPDFVCHSVSLEKKQNVCFLSSDDSFTSGGKETLLNDPSFIYAEKSACDNVKVECTNSDMIVSVAFLSPFVGRVYATGNPQACSELGNGQSQITLRIPLGSKCGTIQKTKGRYGNNIVIQNNPVIMQSSDKNVRVECMFDAADQTVEYHSGVGGRSNRDGSLSSGIDVTAPQQGASGSVVSNTAPTPSIRMRIVSRGGGQDVGVVGLGDPLKLRIEVDRLSAFGIFARNVEARTENGEVMTLIDGSGCPRDPSIFPGLSVDRNGKDLFSDFRAFRFPSTATVHFAATVAFCPDRCEPVRCSDIVESYGRRRRDVKTFGIDVHFNSSSRLLGIATKNNIHHKKSGPGTNKIMEKRNDSSPNENVNNTKRTVNSDKVTEISDVKYGGNLGYWPGLSRDGNISEVGKNFHLTYNESFNSSSAFGRENISIETETEFMHATPAVPDEMPLQLVLVVAPNYSSEEKGNFGLRTEPELREPEKFQSIERDGFNIEKQSCIFNPNTVGIICGLVTLNVTVVLAAWILYKRKKHQWNQRLEDEEKQIYMRKNVIYKSPNPCGTMPTVGKLRSVPSLSSIFHQTAVSNVDLQQPTLHCSRSAQQVS</sequence>
<dbReference type="PANTHER" id="PTHR47327">
    <property type="entry name" value="FI18240P1-RELATED"/>
    <property type="match status" value="1"/>
</dbReference>
<dbReference type="PROSITE" id="PS51034">
    <property type="entry name" value="ZP_2"/>
    <property type="match status" value="1"/>
</dbReference>
<feature type="compositionally biased region" description="Low complexity" evidence="1">
    <location>
        <begin position="346"/>
        <end position="355"/>
    </location>
</feature>
<dbReference type="SUPFAM" id="SSF63712">
    <property type="entry name" value="Nicotinic receptor ligand binding domain-like"/>
    <property type="match status" value="1"/>
</dbReference>
<dbReference type="InterPro" id="IPR052774">
    <property type="entry name" value="Celegans_DevNeuronal_Protein"/>
</dbReference>
<feature type="compositionally biased region" description="Polar residues" evidence="1">
    <location>
        <begin position="1460"/>
        <end position="1471"/>
    </location>
</feature>
<name>A0AA88LLW9_ARTSF</name>
<dbReference type="GO" id="GO:0005230">
    <property type="term" value="F:extracellular ligand-gated monoatomic ion channel activity"/>
    <property type="evidence" value="ECO:0007669"/>
    <property type="project" value="InterPro"/>
</dbReference>
<dbReference type="PROSITE" id="PS50948">
    <property type="entry name" value="PAN"/>
    <property type="match status" value="7"/>
</dbReference>
<dbReference type="InterPro" id="IPR003609">
    <property type="entry name" value="Pan_app"/>
</dbReference>
<feature type="region of interest" description="Disordered" evidence="1">
    <location>
        <begin position="859"/>
        <end position="893"/>
    </location>
</feature>
<feature type="domain" description="Apple" evidence="3">
    <location>
        <begin position="408"/>
        <end position="494"/>
    </location>
</feature>
<feature type="region of interest" description="Disordered" evidence="1">
    <location>
        <begin position="1253"/>
        <end position="1285"/>
    </location>
</feature>
<feature type="region of interest" description="Disordered" evidence="1">
    <location>
        <begin position="344"/>
        <end position="383"/>
    </location>
</feature>
<accession>A0AA88LLW9</accession>
<dbReference type="SMART" id="SM00473">
    <property type="entry name" value="PAN_AP"/>
    <property type="match status" value="7"/>
</dbReference>
<evidence type="ECO:0000256" key="1">
    <source>
        <dbReference type="SAM" id="MobiDB-lite"/>
    </source>
</evidence>
<evidence type="ECO:0000256" key="2">
    <source>
        <dbReference type="SAM" id="Phobius"/>
    </source>
</evidence>
<feature type="compositionally biased region" description="Basic and acidic residues" evidence="1">
    <location>
        <begin position="369"/>
        <end position="383"/>
    </location>
</feature>
<dbReference type="SUPFAM" id="SSF57414">
    <property type="entry name" value="Hairpin loop containing domain-like"/>
    <property type="match status" value="5"/>
</dbReference>
<feature type="domain" description="Apple" evidence="3">
    <location>
        <begin position="588"/>
        <end position="670"/>
    </location>
</feature>
<dbReference type="Proteomes" id="UP001187531">
    <property type="component" value="Unassembled WGS sequence"/>
</dbReference>
<gene>
    <name evidence="5" type="ORF">QYM36_007815</name>
</gene>
<dbReference type="Pfam" id="PF00024">
    <property type="entry name" value="PAN_1"/>
    <property type="match status" value="6"/>
</dbReference>
<dbReference type="CDD" id="cd01099">
    <property type="entry name" value="PAN_AP_HGF"/>
    <property type="match status" value="4"/>
</dbReference>
<keyword evidence="6" id="KW-1185">Reference proteome</keyword>
<protein>
    <submittedName>
        <fullName evidence="5">Uncharacterized protein</fullName>
    </submittedName>
</protein>
<keyword evidence="2" id="KW-1133">Transmembrane helix</keyword>